<dbReference type="Proteomes" id="UP000656813">
    <property type="component" value="Unassembled WGS sequence"/>
</dbReference>
<protein>
    <submittedName>
        <fullName evidence="1">Uncharacterized protein</fullName>
    </submittedName>
</protein>
<evidence type="ECO:0000313" key="2">
    <source>
        <dbReference type="Proteomes" id="UP000656813"/>
    </source>
</evidence>
<comment type="caution">
    <text evidence="1">The sequence shown here is derived from an EMBL/GenBank/DDBJ whole genome shotgun (WGS) entry which is preliminary data.</text>
</comment>
<name>A0A8J2ZRE9_9BACL</name>
<sequence length="59" mass="6922">MASYLHGFKKAELVAIGQSIQIELKMRATKKELIENILHHFNYIRLNEQIANRNKSKKI</sequence>
<evidence type="ECO:0000313" key="1">
    <source>
        <dbReference type="EMBL" id="GGH73325.1"/>
    </source>
</evidence>
<organism evidence="1 2">
    <name type="scientific">Pullulanibacillus pueri</name>
    <dbReference type="NCBI Taxonomy" id="1437324"/>
    <lineage>
        <taxon>Bacteria</taxon>
        <taxon>Bacillati</taxon>
        <taxon>Bacillota</taxon>
        <taxon>Bacilli</taxon>
        <taxon>Bacillales</taxon>
        <taxon>Sporolactobacillaceae</taxon>
        <taxon>Pullulanibacillus</taxon>
    </lineage>
</organism>
<proteinExistence type="predicted"/>
<dbReference type="RefSeq" id="WP_188494880.1">
    <property type="nucleotide sequence ID" value="NZ_BMFV01000001.1"/>
</dbReference>
<dbReference type="EMBL" id="BMFV01000001">
    <property type="protein sequence ID" value="GGH73325.1"/>
    <property type="molecule type" value="Genomic_DNA"/>
</dbReference>
<dbReference type="AlphaFoldDB" id="A0A8J2ZRE9"/>
<gene>
    <name evidence="1" type="ORF">GCM10007096_00450</name>
</gene>
<reference evidence="1" key="2">
    <citation type="submission" date="2020-09" db="EMBL/GenBank/DDBJ databases">
        <authorList>
            <person name="Sun Q."/>
            <person name="Zhou Y."/>
        </authorList>
    </citation>
    <scope>NUCLEOTIDE SEQUENCE</scope>
    <source>
        <strain evidence="1">CGMCC 1.12777</strain>
    </source>
</reference>
<accession>A0A8J2ZRE9</accession>
<reference evidence="1" key="1">
    <citation type="journal article" date="2014" name="Int. J. Syst. Evol. Microbiol.">
        <title>Complete genome sequence of Corynebacterium casei LMG S-19264T (=DSM 44701T), isolated from a smear-ripened cheese.</title>
        <authorList>
            <consortium name="US DOE Joint Genome Institute (JGI-PGF)"/>
            <person name="Walter F."/>
            <person name="Albersmeier A."/>
            <person name="Kalinowski J."/>
            <person name="Ruckert C."/>
        </authorList>
    </citation>
    <scope>NUCLEOTIDE SEQUENCE</scope>
    <source>
        <strain evidence="1">CGMCC 1.12777</strain>
    </source>
</reference>
<keyword evidence="2" id="KW-1185">Reference proteome</keyword>